<dbReference type="AlphaFoldDB" id="A0A061RAW6"/>
<protein>
    <submittedName>
        <fullName evidence="1">Uncharacterized protein</fullName>
    </submittedName>
</protein>
<proteinExistence type="predicted"/>
<evidence type="ECO:0000313" key="1">
    <source>
        <dbReference type="EMBL" id="JAC67924.1"/>
    </source>
</evidence>
<sequence>AAAKPARSAGASCVADRGVGGGFGSGPVCGKRGGLAPGLAPGLAARAAARGVVHPSAVLHAGRVDGHQL</sequence>
<gene>
    <name evidence="1" type="ORF">TSPGSL018_9929</name>
</gene>
<feature type="non-terminal residue" evidence="1">
    <location>
        <position position="1"/>
    </location>
</feature>
<dbReference type="EMBL" id="GBEZ01018517">
    <property type="protein sequence ID" value="JAC67924.1"/>
    <property type="molecule type" value="Transcribed_RNA"/>
</dbReference>
<name>A0A061RAW6_9CHLO</name>
<organism evidence="1">
    <name type="scientific">Tetraselmis sp. GSL018</name>
    <dbReference type="NCBI Taxonomy" id="582737"/>
    <lineage>
        <taxon>Eukaryota</taxon>
        <taxon>Viridiplantae</taxon>
        <taxon>Chlorophyta</taxon>
        <taxon>core chlorophytes</taxon>
        <taxon>Chlorodendrophyceae</taxon>
        <taxon>Chlorodendrales</taxon>
        <taxon>Chlorodendraceae</taxon>
        <taxon>Tetraselmis</taxon>
    </lineage>
</organism>
<reference evidence="1" key="1">
    <citation type="submission" date="2014-05" db="EMBL/GenBank/DDBJ databases">
        <title>The transcriptome of the halophilic microalga Tetraselmis sp. GSL018 isolated from the Great Salt Lake, Utah.</title>
        <authorList>
            <person name="Jinkerson R.E."/>
            <person name="D'Adamo S."/>
            <person name="Posewitz M.C."/>
        </authorList>
    </citation>
    <scope>NUCLEOTIDE SEQUENCE</scope>
    <source>
        <strain evidence="1">GSL018</strain>
    </source>
</reference>
<feature type="non-terminal residue" evidence="1">
    <location>
        <position position="69"/>
    </location>
</feature>
<accession>A0A061RAW6</accession>